<feature type="signal peptide" evidence="2">
    <location>
        <begin position="1"/>
        <end position="21"/>
    </location>
</feature>
<gene>
    <name evidence="4" type="primary">LOC109718091</name>
</gene>
<keyword evidence="2" id="KW-0732">Signal</keyword>
<evidence type="ECO:0000313" key="3">
    <source>
        <dbReference type="Proteomes" id="UP000515123"/>
    </source>
</evidence>
<evidence type="ECO:0000256" key="1">
    <source>
        <dbReference type="SAM" id="MobiDB-lite"/>
    </source>
</evidence>
<evidence type="ECO:0000256" key="2">
    <source>
        <dbReference type="SAM" id="SignalP"/>
    </source>
</evidence>
<organism evidence="3 4">
    <name type="scientific">Ananas comosus</name>
    <name type="common">Pineapple</name>
    <name type="synonym">Ananas ananas</name>
    <dbReference type="NCBI Taxonomy" id="4615"/>
    <lineage>
        <taxon>Eukaryota</taxon>
        <taxon>Viridiplantae</taxon>
        <taxon>Streptophyta</taxon>
        <taxon>Embryophyta</taxon>
        <taxon>Tracheophyta</taxon>
        <taxon>Spermatophyta</taxon>
        <taxon>Magnoliopsida</taxon>
        <taxon>Liliopsida</taxon>
        <taxon>Poales</taxon>
        <taxon>Bromeliaceae</taxon>
        <taxon>Bromelioideae</taxon>
        <taxon>Ananas</taxon>
    </lineage>
</organism>
<reference evidence="3" key="1">
    <citation type="journal article" date="2015" name="Nat. Genet.">
        <title>The pineapple genome and the evolution of CAM photosynthesis.</title>
        <authorList>
            <person name="Ming R."/>
            <person name="VanBuren R."/>
            <person name="Wai C.M."/>
            <person name="Tang H."/>
            <person name="Schatz M.C."/>
            <person name="Bowers J.E."/>
            <person name="Lyons E."/>
            <person name="Wang M.L."/>
            <person name="Chen J."/>
            <person name="Biggers E."/>
            <person name="Zhang J."/>
            <person name="Huang L."/>
            <person name="Zhang L."/>
            <person name="Miao W."/>
            <person name="Zhang J."/>
            <person name="Ye Z."/>
            <person name="Miao C."/>
            <person name="Lin Z."/>
            <person name="Wang H."/>
            <person name="Zhou H."/>
            <person name="Yim W.C."/>
            <person name="Priest H.D."/>
            <person name="Zheng C."/>
            <person name="Woodhouse M."/>
            <person name="Edger P.P."/>
            <person name="Guyot R."/>
            <person name="Guo H.B."/>
            <person name="Guo H."/>
            <person name="Zheng G."/>
            <person name="Singh R."/>
            <person name="Sharma A."/>
            <person name="Min X."/>
            <person name="Zheng Y."/>
            <person name="Lee H."/>
            <person name="Gurtowski J."/>
            <person name="Sedlazeck F.J."/>
            <person name="Harkess A."/>
            <person name="McKain M.R."/>
            <person name="Liao Z."/>
            <person name="Fang J."/>
            <person name="Liu J."/>
            <person name="Zhang X."/>
            <person name="Zhang Q."/>
            <person name="Hu W."/>
            <person name="Qin Y."/>
            <person name="Wang K."/>
            <person name="Chen L.Y."/>
            <person name="Shirley N."/>
            <person name="Lin Y.R."/>
            <person name="Liu L.Y."/>
            <person name="Hernandez A.G."/>
            <person name="Wright C.L."/>
            <person name="Bulone V."/>
            <person name="Tuskan G.A."/>
            <person name="Heath K."/>
            <person name="Zee F."/>
            <person name="Moore P.H."/>
            <person name="Sunkar R."/>
            <person name="Leebens-Mack J.H."/>
            <person name="Mockler T."/>
            <person name="Bennetzen J.L."/>
            <person name="Freeling M."/>
            <person name="Sankoff D."/>
            <person name="Paterson A.H."/>
            <person name="Zhu X."/>
            <person name="Yang X."/>
            <person name="Smith J.A."/>
            <person name="Cushman J.C."/>
            <person name="Paull R.E."/>
            <person name="Yu Q."/>
        </authorList>
    </citation>
    <scope>NUCLEOTIDE SEQUENCE [LARGE SCALE GENOMIC DNA]</scope>
    <source>
        <strain evidence="3">cv. F153</strain>
    </source>
</reference>
<accession>A0A6P5FTT3</accession>
<feature type="compositionally biased region" description="Acidic residues" evidence="1">
    <location>
        <begin position="55"/>
        <end position="65"/>
    </location>
</feature>
<dbReference type="AlphaFoldDB" id="A0A6P5FTT3"/>
<name>A0A6P5FTT3_ANACO</name>
<feature type="region of interest" description="Disordered" evidence="1">
    <location>
        <begin position="24"/>
        <end position="97"/>
    </location>
</feature>
<feature type="chain" id="PRO_5027937337" evidence="2">
    <location>
        <begin position="22"/>
        <end position="116"/>
    </location>
</feature>
<proteinExistence type="predicted"/>
<dbReference type="RefSeq" id="XP_020099701.1">
    <property type="nucleotide sequence ID" value="XM_020244112.1"/>
</dbReference>
<dbReference type="Proteomes" id="UP000515123">
    <property type="component" value="Linkage group 1"/>
</dbReference>
<keyword evidence="3" id="KW-1185">Reference proteome</keyword>
<sequence>MARARLLIVAALLLLAVVAAAASSDSSDSSSPATAGQDAVAQSPLGDYGDGAPADVDDISDDDSDAAPVGAPLPTHATEPEPDATGNGTDHAASGGVARPAASAAAAVVALAWFVI</sequence>
<protein>
    <submittedName>
        <fullName evidence="4">1-phosphatidylinositol 4,5-bisphosphate phosphodiesterase beta egl-8-like</fullName>
    </submittedName>
</protein>
<evidence type="ECO:0000313" key="4">
    <source>
        <dbReference type="RefSeq" id="XP_020099701.1"/>
    </source>
</evidence>
<reference evidence="4" key="2">
    <citation type="submission" date="2025-08" db="UniProtKB">
        <authorList>
            <consortium name="RefSeq"/>
        </authorList>
    </citation>
    <scope>IDENTIFICATION</scope>
    <source>
        <tissue evidence="4">Leaf</tissue>
    </source>
</reference>
<dbReference type="GeneID" id="109718091"/>